<dbReference type="RefSeq" id="WP_011384296.1">
    <property type="nucleotide sequence ID" value="NC_007626.1"/>
</dbReference>
<sequence>MPKVQTGGMTILREKSPLPMALVASIVTVEVQHEINLPAMFNFTMNMVSPSGNWQGANLDYFKPGDEITIKMGIERLQTLIVGEITAIEPRFGEYSTATIRGFDRMHRLQFGTSTKVFENLSDNDIVIQVARSAGLSVNAQGSGTEINVYVQQRQQNNYQFLLKRAAQINHELLMDGTTLIFRPSGEGKSPVKTLTFPRDLDSIDLDLRIPTQGSSVTVHSFDPATNKPISATSRSGSVQERMGGRENGYQMAGDFPDSAVSIEQLSITSVEALQVVADAQYQANLNRFIEGSASLVGDPDLVAGSNVKLSGLSQRFDGIYYIVSSTHTYGDTQGYATDVRLRRSGA</sequence>
<dbReference type="Proteomes" id="UP000007058">
    <property type="component" value="Chromosome"/>
</dbReference>
<name>Q2W630_PARM1</name>
<gene>
    <name evidence="2" type="ordered locus">amb1891</name>
</gene>
<dbReference type="HOGENOM" id="CLU_061954_1_0_5"/>
<evidence type="ECO:0000313" key="2">
    <source>
        <dbReference type="EMBL" id="BAE50695.1"/>
    </source>
</evidence>
<dbReference type="STRING" id="342108.amb1891"/>
<dbReference type="SUPFAM" id="SSF69279">
    <property type="entry name" value="Phage tail proteins"/>
    <property type="match status" value="1"/>
</dbReference>
<feature type="compositionally biased region" description="Polar residues" evidence="1">
    <location>
        <begin position="228"/>
        <end position="239"/>
    </location>
</feature>
<dbReference type="OrthoDB" id="4070623at2"/>
<keyword evidence="3" id="KW-1185">Reference proteome</keyword>
<protein>
    <submittedName>
        <fullName evidence="2">Phage protein D</fullName>
    </submittedName>
</protein>
<dbReference type="AlphaFoldDB" id="Q2W630"/>
<evidence type="ECO:0000313" key="3">
    <source>
        <dbReference type="Proteomes" id="UP000007058"/>
    </source>
</evidence>
<organism evidence="2 3">
    <name type="scientific">Paramagnetospirillum magneticum (strain ATCC 700264 / AMB-1)</name>
    <name type="common">Magnetospirillum magneticum</name>
    <dbReference type="NCBI Taxonomy" id="342108"/>
    <lineage>
        <taxon>Bacteria</taxon>
        <taxon>Pseudomonadati</taxon>
        <taxon>Pseudomonadota</taxon>
        <taxon>Alphaproteobacteria</taxon>
        <taxon>Rhodospirillales</taxon>
        <taxon>Magnetospirillaceae</taxon>
        <taxon>Paramagnetospirillum</taxon>
    </lineage>
</organism>
<proteinExistence type="predicted"/>
<dbReference type="KEGG" id="mag:amb1891"/>
<dbReference type="EMBL" id="AP007255">
    <property type="protein sequence ID" value="BAE50695.1"/>
    <property type="molecule type" value="Genomic_DNA"/>
</dbReference>
<reference evidence="2 3" key="1">
    <citation type="journal article" date="2005" name="DNA Res.">
        <title>Complete genome sequence of the facultative anaerobic magnetotactic bacterium Magnetospirillum sp. strain AMB-1.</title>
        <authorList>
            <person name="Matsunaga T."/>
            <person name="Okamura Y."/>
            <person name="Fukuda Y."/>
            <person name="Wahyudi A.T."/>
            <person name="Murase Y."/>
            <person name="Takeyama H."/>
        </authorList>
    </citation>
    <scope>NUCLEOTIDE SEQUENCE [LARGE SCALE GENOMIC DNA]</scope>
    <source>
        <strain evidence="3">ATCC 700264 / AMB-1</strain>
    </source>
</reference>
<accession>Q2W630</accession>
<feature type="region of interest" description="Disordered" evidence="1">
    <location>
        <begin position="217"/>
        <end position="242"/>
    </location>
</feature>
<evidence type="ECO:0000256" key="1">
    <source>
        <dbReference type="SAM" id="MobiDB-lite"/>
    </source>
</evidence>